<dbReference type="Gramene" id="Bra008323.1">
    <property type="protein sequence ID" value="Bra008323.1-P"/>
    <property type="gene ID" value="Bra008323"/>
</dbReference>
<evidence type="ECO:0000256" key="1">
    <source>
        <dbReference type="SAM" id="MobiDB-lite"/>
    </source>
</evidence>
<name>M4CVS6_BRACM</name>
<dbReference type="InParanoid" id="M4CVS6"/>
<dbReference type="PANTHER" id="PTHR45084:SF2">
    <property type="entry name" value="BNAA02G18220D PROTEIN"/>
    <property type="match status" value="1"/>
</dbReference>
<feature type="compositionally biased region" description="Polar residues" evidence="1">
    <location>
        <begin position="150"/>
        <end position="166"/>
    </location>
</feature>
<reference evidence="2 3" key="1">
    <citation type="journal article" date="2011" name="Nat. Genet.">
        <title>The genome of the mesopolyploid crop species Brassica rapa.</title>
        <authorList>
            <consortium name="Brassica rapa Genome Sequencing Project Consortium"/>
            <person name="Wang X."/>
            <person name="Wang H."/>
            <person name="Wang J."/>
            <person name="Sun R."/>
            <person name="Wu J."/>
            <person name="Liu S."/>
            <person name="Bai Y."/>
            <person name="Mun J.H."/>
            <person name="Bancroft I."/>
            <person name="Cheng F."/>
            <person name="Huang S."/>
            <person name="Li X."/>
            <person name="Hua W."/>
            <person name="Wang J."/>
            <person name="Wang X."/>
            <person name="Freeling M."/>
            <person name="Pires J.C."/>
            <person name="Paterson A.H."/>
            <person name="Chalhoub B."/>
            <person name="Wang B."/>
            <person name="Hayward A."/>
            <person name="Sharpe A.G."/>
            <person name="Park B.S."/>
            <person name="Weisshaar B."/>
            <person name="Liu B."/>
            <person name="Li B."/>
            <person name="Liu B."/>
            <person name="Tong C."/>
            <person name="Song C."/>
            <person name="Duran C."/>
            <person name="Peng C."/>
            <person name="Geng C."/>
            <person name="Koh C."/>
            <person name="Lin C."/>
            <person name="Edwards D."/>
            <person name="Mu D."/>
            <person name="Shen D."/>
            <person name="Soumpourou E."/>
            <person name="Li F."/>
            <person name="Fraser F."/>
            <person name="Conant G."/>
            <person name="Lassalle G."/>
            <person name="King G.J."/>
            <person name="Bonnema G."/>
            <person name="Tang H."/>
            <person name="Wang H."/>
            <person name="Belcram H."/>
            <person name="Zhou H."/>
            <person name="Hirakawa H."/>
            <person name="Abe H."/>
            <person name="Guo H."/>
            <person name="Wang H."/>
            <person name="Jin H."/>
            <person name="Parkin I.A."/>
            <person name="Batley J."/>
            <person name="Kim J.S."/>
            <person name="Just J."/>
            <person name="Li J."/>
            <person name="Xu J."/>
            <person name="Deng J."/>
            <person name="Kim J.A."/>
            <person name="Li J."/>
            <person name="Yu J."/>
            <person name="Meng J."/>
            <person name="Wang J."/>
            <person name="Min J."/>
            <person name="Poulain J."/>
            <person name="Wang J."/>
            <person name="Hatakeyama K."/>
            <person name="Wu K."/>
            <person name="Wang L."/>
            <person name="Fang L."/>
            <person name="Trick M."/>
            <person name="Links M.G."/>
            <person name="Zhao M."/>
            <person name="Jin M."/>
            <person name="Ramchiary N."/>
            <person name="Drou N."/>
            <person name="Berkman P.J."/>
            <person name="Cai Q."/>
            <person name="Huang Q."/>
            <person name="Li R."/>
            <person name="Tabata S."/>
            <person name="Cheng S."/>
            <person name="Zhang S."/>
            <person name="Zhang S."/>
            <person name="Huang S."/>
            <person name="Sato S."/>
            <person name="Sun S."/>
            <person name="Kwon S.J."/>
            <person name="Choi S.R."/>
            <person name="Lee T.H."/>
            <person name="Fan W."/>
            <person name="Zhao X."/>
            <person name="Tan X."/>
            <person name="Xu X."/>
            <person name="Wang Y."/>
            <person name="Qiu Y."/>
            <person name="Yin Y."/>
            <person name="Li Y."/>
            <person name="Du Y."/>
            <person name="Liao Y."/>
            <person name="Lim Y."/>
            <person name="Narusaka Y."/>
            <person name="Wang Y."/>
            <person name="Wang Z."/>
            <person name="Li Z."/>
            <person name="Wang Z."/>
            <person name="Xiong Z."/>
            <person name="Zhang Z."/>
        </authorList>
    </citation>
    <scope>NUCLEOTIDE SEQUENCE [LARGE SCALE GENOMIC DNA]</scope>
    <source>
        <strain evidence="2 3">cv. Chiifu-401-42</strain>
    </source>
</reference>
<feature type="region of interest" description="Disordered" evidence="1">
    <location>
        <begin position="373"/>
        <end position="394"/>
    </location>
</feature>
<accession>M4CVS6</accession>
<evidence type="ECO:0000313" key="3">
    <source>
        <dbReference type="Proteomes" id="UP000011750"/>
    </source>
</evidence>
<dbReference type="PANTHER" id="PTHR45084">
    <property type="entry name" value="ERAD-ASSOCIATED E3 UBIQUITIN-PROTEIN LIGASE COMPONENT HRD3A-RELATED"/>
    <property type="match status" value="1"/>
</dbReference>
<dbReference type="AlphaFoldDB" id="M4CVS6"/>
<dbReference type="EnsemblPlants" id="Bra008323.1">
    <property type="protein sequence ID" value="Bra008323.1-P"/>
    <property type="gene ID" value="Bra008323"/>
</dbReference>
<keyword evidence="3" id="KW-1185">Reference proteome</keyword>
<feature type="compositionally biased region" description="Polar residues" evidence="1">
    <location>
        <begin position="373"/>
        <end position="382"/>
    </location>
</feature>
<organism evidence="2 3">
    <name type="scientific">Brassica campestris</name>
    <name type="common">Field mustard</name>
    <dbReference type="NCBI Taxonomy" id="3711"/>
    <lineage>
        <taxon>Eukaryota</taxon>
        <taxon>Viridiplantae</taxon>
        <taxon>Streptophyta</taxon>
        <taxon>Embryophyta</taxon>
        <taxon>Tracheophyta</taxon>
        <taxon>Spermatophyta</taxon>
        <taxon>Magnoliopsida</taxon>
        <taxon>eudicotyledons</taxon>
        <taxon>Gunneridae</taxon>
        <taxon>Pentapetalae</taxon>
        <taxon>rosids</taxon>
        <taxon>malvids</taxon>
        <taxon>Brassicales</taxon>
        <taxon>Brassicaceae</taxon>
        <taxon>Brassiceae</taxon>
        <taxon>Brassica</taxon>
    </lineage>
</organism>
<protein>
    <submittedName>
        <fullName evidence="2">Uncharacterized protein</fullName>
    </submittedName>
</protein>
<feature type="region of interest" description="Disordered" evidence="1">
    <location>
        <begin position="128"/>
        <end position="173"/>
    </location>
</feature>
<reference evidence="2" key="3">
    <citation type="submission" date="2023-03" db="UniProtKB">
        <authorList>
            <consortium name="EnsemblPlants"/>
        </authorList>
    </citation>
    <scope>IDENTIFICATION</scope>
    <source>
        <strain evidence="2">cv. Chiifu-401-42</strain>
    </source>
</reference>
<sequence length="434" mass="47031">MDFNPFQDSAKFVELLNSQQNVAFGSQGSVSQSTTHAPFVGTQEDPIIADELPAERHPRRRITDMLCEVLCCHGLCHLVASCSLVSCVVTDFVTSCSLASCSLVSCSVTDLYSCDLASLLFHNLFTRVPSSSSSPTTISTAAATIPESETPLTSRNSANPNPNPKRSSIPARGDETFDRLMEEALEEIEAAYSAGDPHSQSLMGFVYGTVMIREKSKSKSFFRHNFAAEGCLFLNATSGSHFYFDDEVIASQTLFDELCATNVSDSTSGTEYGGVQKLEAVSLAELNAYVLTSLHKIAVFVAFDTAITKLTYARATEVSNPIGEGNNRGDNISGENCAFCKYPVGDSFSKDTHLPEANDQTIGPASVVQEASNTYQVESNSENVDDPQDHHKEGPQSLVFTMERNRGTNVSPMHIVKALTLCFFQIIVMTLSPP</sequence>
<dbReference type="Proteomes" id="UP000011750">
    <property type="component" value="Chromosome A02"/>
</dbReference>
<dbReference type="GO" id="GO:0036503">
    <property type="term" value="P:ERAD pathway"/>
    <property type="evidence" value="ECO:0007669"/>
    <property type="project" value="InterPro"/>
</dbReference>
<dbReference type="InterPro" id="IPR044623">
    <property type="entry name" value="HRD3"/>
</dbReference>
<dbReference type="eggNOG" id="KOG1550">
    <property type="taxonomic scope" value="Eukaryota"/>
</dbReference>
<evidence type="ECO:0000313" key="2">
    <source>
        <dbReference type="EnsemblPlants" id="Bra008323.1-P"/>
    </source>
</evidence>
<proteinExistence type="predicted"/>
<dbReference type="HOGENOM" id="CLU_051746_0_0_1"/>
<dbReference type="STRING" id="51351.M4CVS6"/>
<reference evidence="2 3" key="2">
    <citation type="journal article" date="2018" name="Hortic Res">
        <title>Improved Brassica rapa reference genome by single-molecule sequencing and chromosome conformation capture technologies.</title>
        <authorList>
            <person name="Zhang L."/>
            <person name="Cai X."/>
            <person name="Wu J."/>
            <person name="Liu M."/>
            <person name="Grob S."/>
            <person name="Cheng F."/>
            <person name="Liang J."/>
            <person name="Cai C."/>
            <person name="Liu Z."/>
            <person name="Liu B."/>
            <person name="Wang F."/>
            <person name="Li S."/>
            <person name="Liu F."/>
            <person name="Li X."/>
            <person name="Cheng L."/>
            <person name="Yang W."/>
            <person name="Li M.H."/>
            <person name="Grossniklaus U."/>
            <person name="Zheng H."/>
            <person name="Wang X."/>
        </authorList>
    </citation>
    <scope>NUCLEOTIDE SEQUENCE [LARGE SCALE GENOMIC DNA]</scope>
    <source>
        <strain evidence="2 3">cv. Chiifu-401-42</strain>
    </source>
</reference>
<feature type="compositionally biased region" description="Low complexity" evidence="1">
    <location>
        <begin position="129"/>
        <end position="146"/>
    </location>
</feature>